<reference evidence="2 3" key="1">
    <citation type="journal article" date="2015" name="Int. J. Syst. Evol. Microbiol.">
        <title>Carboxylicivirga linearis sp. nov., isolated from a sea cucumber culture pond.</title>
        <authorList>
            <person name="Wang F.Q."/>
            <person name="Zhou Y.X."/>
            <person name="Lin X.Z."/>
            <person name="Chen G.J."/>
            <person name="Du Z.J."/>
        </authorList>
    </citation>
    <scope>NUCLEOTIDE SEQUENCE [LARGE SCALE GENOMIC DNA]</scope>
    <source>
        <strain evidence="2 3">FB218</strain>
    </source>
</reference>
<dbReference type="Proteomes" id="UP000708576">
    <property type="component" value="Unassembled WGS sequence"/>
</dbReference>
<keyword evidence="1" id="KW-1133">Transmembrane helix</keyword>
<dbReference type="RefSeq" id="WP_212217911.1">
    <property type="nucleotide sequence ID" value="NZ_JAGUCO010000021.1"/>
</dbReference>
<dbReference type="EMBL" id="JAGUCO010000021">
    <property type="protein sequence ID" value="MBS2100313.1"/>
    <property type="molecule type" value="Genomic_DNA"/>
</dbReference>
<evidence type="ECO:0000313" key="3">
    <source>
        <dbReference type="Proteomes" id="UP000708576"/>
    </source>
</evidence>
<organism evidence="2 3">
    <name type="scientific">Carboxylicivirga linearis</name>
    <dbReference type="NCBI Taxonomy" id="1628157"/>
    <lineage>
        <taxon>Bacteria</taxon>
        <taxon>Pseudomonadati</taxon>
        <taxon>Bacteroidota</taxon>
        <taxon>Bacteroidia</taxon>
        <taxon>Marinilabiliales</taxon>
        <taxon>Marinilabiliaceae</taxon>
        <taxon>Carboxylicivirga</taxon>
    </lineage>
</organism>
<proteinExistence type="predicted"/>
<feature type="transmembrane region" description="Helical" evidence="1">
    <location>
        <begin position="43"/>
        <end position="59"/>
    </location>
</feature>
<evidence type="ECO:0000313" key="2">
    <source>
        <dbReference type="EMBL" id="MBS2100313.1"/>
    </source>
</evidence>
<evidence type="ECO:0000256" key="1">
    <source>
        <dbReference type="SAM" id="Phobius"/>
    </source>
</evidence>
<dbReference type="Pfam" id="PF19579">
    <property type="entry name" value="FtsL_2"/>
    <property type="match status" value="1"/>
</dbReference>
<evidence type="ECO:0008006" key="4">
    <source>
        <dbReference type="Google" id="ProtNLM"/>
    </source>
</evidence>
<name>A0ABS5JZJ1_9BACT</name>
<keyword evidence="3" id="KW-1185">Reference proteome</keyword>
<sequence>MNWRKNKFTDFIQSKEEFGEIKSVSFRDIINGRIFTRTMVTKQMPFFIYLAFMGFLYIGNHYKMEELMRNVATLNKDLKELRYEAITTSSELMYMSKQSEVLKKVRANNLNLEELTEPPRKLKVRK</sequence>
<protein>
    <recommendedName>
        <fullName evidence="4">Cell division protein FtsL</fullName>
    </recommendedName>
</protein>
<dbReference type="InterPro" id="IPR045755">
    <property type="entry name" value="FtsL-like"/>
</dbReference>
<keyword evidence="1" id="KW-0812">Transmembrane</keyword>
<keyword evidence="1" id="KW-0472">Membrane</keyword>
<comment type="caution">
    <text evidence="2">The sequence shown here is derived from an EMBL/GenBank/DDBJ whole genome shotgun (WGS) entry which is preliminary data.</text>
</comment>
<gene>
    <name evidence="2" type="ORF">KEM10_18660</name>
</gene>
<accession>A0ABS5JZJ1</accession>